<dbReference type="InterPro" id="IPR018744">
    <property type="entry name" value="DUF2293"/>
</dbReference>
<dbReference type="EMBL" id="CP000708">
    <property type="protein sequence ID" value="ABQ61784.1"/>
    <property type="molecule type" value="Genomic_DNA"/>
</dbReference>
<accession>A0A0H3ATK7</accession>
<reference evidence="3" key="1">
    <citation type="journal article" date="2009" name="PLoS ONE">
        <title>Genome degradation in Brucella ovis corresponds with narrowing of its host range and tissue tropism.</title>
        <authorList>
            <person name="Tsolis R.M."/>
            <person name="Seshadri R."/>
            <person name="Santos R.L."/>
            <person name="Sangari F.J."/>
            <person name="Lobo J.M."/>
            <person name="de Jong M.F."/>
            <person name="Ren Q."/>
            <person name="Myers G."/>
            <person name="Brinkac L.M."/>
            <person name="Nelson W.C."/>
            <person name="Deboy R.T."/>
            <person name="Angiuoli S."/>
            <person name="Khouri H."/>
            <person name="Dimitrov G."/>
            <person name="Robinson J.R."/>
            <person name="Mulligan S."/>
            <person name="Walker R.L."/>
            <person name="Elzer P.E."/>
            <person name="Hassan K.A."/>
            <person name="Paulsen I.T."/>
        </authorList>
    </citation>
    <scope>NUCLEOTIDE SEQUENCE [LARGE SCALE GENOMIC DNA]</scope>
    <source>
        <strain evidence="3">ATCC 25840 / 63/290 / NCTC 10512</strain>
    </source>
</reference>
<keyword evidence="3" id="KW-1185">Reference proteome</keyword>
<sequence>MFIWKRISAQAILMQNGAIRDSRKDRTKGTRMSAGTTRQKTIAKSLTLLLPAVPYSDSEPIRAAALAPHMKTLPPSTAVWLATVAHVRHTHTDYDALRDDGYDKDSARFFVLNAINAKLTEWRATRLLSPEDDEAVEM</sequence>
<evidence type="ECO:0000313" key="3">
    <source>
        <dbReference type="Proteomes" id="UP000006383"/>
    </source>
</evidence>
<feature type="domain" description="DUF2293" evidence="1">
    <location>
        <begin position="46"/>
        <end position="123"/>
    </location>
</feature>
<organism evidence="2 3">
    <name type="scientific">Brucella ovis (strain ATCC 25840 / 63/290 / NCTC 10512)</name>
    <dbReference type="NCBI Taxonomy" id="444178"/>
    <lineage>
        <taxon>Bacteria</taxon>
        <taxon>Pseudomonadati</taxon>
        <taxon>Pseudomonadota</taxon>
        <taxon>Alphaproteobacteria</taxon>
        <taxon>Hyphomicrobiales</taxon>
        <taxon>Brucellaceae</taxon>
        <taxon>Brucella/Ochrobactrum group</taxon>
        <taxon>Brucella</taxon>
    </lineage>
</organism>
<dbReference type="Proteomes" id="UP000006383">
    <property type="component" value="Chromosome I"/>
</dbReference>
<protein>
    <recommendedName>
        <fullName evidence="1">DUF2293 domain-containing protein</fullName>
    </recommendedName>
</protein>
<evidence type="ECO:0000259" key="1">
    <source>
        <dbReference type="Pfam" id="PF10056"/>
    </source>
</evidence>
<evidence type="ECO:0000313" key="2">
    <source>
        <dbReference type="EMBL" id="ABQ61784.1"/>
    </source>
</evidence>
<proteinExistence type="predicted"/>
<name>A0A0H3ATK7_BRUO2</name>
<dbReference type="HOGENOM" id="CLU_153705_0_0_5"/>
<dbReference type="AlphaFoldDB" id="A0A0H3ATK7"/>
<gene>
    <name evidence="2" type="ordered locus">BOV_1408</name>
</gene>
<dbReference type="Pfam" id="PF10056">
    <property type="entry name" value="DUF2293"/>
    <property type="match status" value="1"/>
</dbReference>
<dbReference type="KEGG" id="bov:BOV_1408"/>